<evidence type="ECO:0000313" key="3">
    <source>
        <dbReference type="EMBL" id="MCK7595509.1"/>
    </source>
</evidence>
<dbReference type="Gene3D" id="2.60.120.260">
    <property type="entry name" value="Galactose-binding domain-like"/>
    <property type="match status" value="1"/>
</dbReference>
<proteinExistence type="predicted"/>
<reference evidence="3" key="1">
    <citation type="submission" date="2022-04" db="EMBL/GenBank/DDBJ databases">
        <title>Lysobacter sp. CAU 1642 isolated from sea sand.</title>
        <authorList>
            <person name="Kim W."/>
        </authorList>
    </citation>
    <scope>NUCLEOTIDE SEQUENCE</scope>
    <source>
        <strain evidence="3">CAU 1642</strain>
    </source>
</reference>
<dbReference type="PANTHER" id="PTHR36234:SF5">
    <property type="entry name" value="LYSYL ENDOPEPTIDASE"/>
    <property type="match status" value="1"/>
</dbReference>
<feature type="domain" description="Fibronectin type-III" evidence="2">
    <location>
        <begin position="467"/>
        <end position="569"/>
    </location>
</feature>
<protein>
    <recommendedName>
        <fullName evidence="2">Fibronectin type-III domain-containing protein</fullName>
    </recommendedName>
</protein>
<dbReference type="RefSeq" id="WP_248211506.1">
    <property type="nucleotide sequence ID" value="NZ_JALNMH010000020.1"/>
</dbReference>
<dbReference type="Gene3D" id="2.60.40.10">
    <property type="entry name" value="Immunoglobulins"/>
    <property type="match status" value="2"/>
</dbReference>
<dbReference type="InterPro" id="IPR043504">
    <property type="entry name" value="Peptidase_S1_PA_chymotrypsin"/>
</dbReference>
<dbReference type="EMBL" id="JALNMH010000020">
    <property type="protein sequence ID" value="MCK7595509.1"/>
    <property type="molecule type" value="Genomic_DNA"/>
</dbReference>
<dbReference type="InterPro" id="IPR013783">
    <property type="entry name" value="Ig-like_fold"/>
</dbReference>
<dbReference type="Gene3D" id="2.40.10.10">
    <property type="entry name" value="Trypsin-like serine proteases"/>
    <property type="match status" value="2"/>
</dbReference>
<evidence type="ECO:0000259" key="2">
    <source>
        <dbReference type="PROSITE" id="PS50853"/>
    </source>
</evidence>
<sequence length="883" mass="91325">MLESSQNVPVKTFKALDLHKLAREDALRDALPGQPKRFAVARPVEITPASAGDWSQLADGDWVWRLRVRGEGAAHLNFGFSRFALPAGASLHIVSTDGRSKVGPFTREHMLPHGQLWTPVVLGEEALLHLRVPASGLAEVELQLDSINQGYRGFGVKSKACKSGACNTDVACLSDGDPWNLPRRAVGAWTRGGTDTCTGSLLNNTANDRRMLFATATHCGVANDSAAATVLVYWNYESPTCRVPASSGSSPVLPKPSSTTQGLRFLAQTANPFSGPGAAGERSDFTLIELATPAPGNGFNLYWAGWDRRAPSPSSMVCEAPGDPASTAGLCASIHHPGVDEKRITFVESNLTLDSIASARDVHWRANWDPTPPRLPNISPMPASLPPSVTEPGSSGSPLYNAEQRLVGVLSGGPSACGATGSSLRDQYGGLFHAWEGLGSAATRMRDHLDPLGSAPQFIDGVGTCDPPAAPPATSASATAENQITVSWTAVAGADRYRIQRSAGSCPGGGFVQIGEVGGGTTAFVDGTVSGGSAYAYRVIAVDSGQVCPSAAGPCASTVATGSCALPPDFAGLASAESAGTAACAINLGWAAGSGRCGAGSALRYNVYRSDSPGFTPGPATLIESCRNATGLADVDVLSGATRYYAVRAEDIGARPANGRCGGVEDGNVVILAAAASGPDVLRFSDDVEAGSGNWTVSGSGAGADFAVVSSAASSPTRSWFVSDPDDVSDRQLSLVTPLSLAAGRESILEFAHRYQTEANFDGGVLEYSLDGGVNWSDILAAQGGVAANANRFLGGAYDGSLNNSVSNPLSGRSAWHGSIAGFTTSRVSLADFAGRELLLRFRFGSDSSVSGTGWWIDDIRLFERGSCQPASLGAIFADGFEG</sequence>
<dbReference type="PANTHER" id="PTHR36234">
    <property type="entry name" value="LYSYL ENDOPEPTIDASE"/>
    <property type="match status" value="1"/>
</dbReference>
<dbReference type="InterPro" id="IPR003961">
    <property type="entry name" value="FN3_dom"/>
</dbReference>
<dbReference type="PROSITE" id="PS50853">
    <property type="entry name" value="FN3"/>
    <property type="match status" value="1"/>
</dbReference>
<evidence type="ECO:0000313" key="4">
    <source>
        <dbReference type="Proteomes" id="UP001431449"/>
    </source>
</evidence>
<dbReference type="Pfam" id="PF20773">
    <property type="entry name" value="InhA-like_MAM"/>
    <property type="match status" value="1"/>
</dbReference>
<organism evidence="3 4">
    <name type="scientific">Pseudomarimonas salicorniae</name>
    <dbReference type="NCBI Taxonomy" id="2933270"/>
    <lineage>
        <taxon>Bacteria</taxon>
        <taxon>Pseudomonadati</taxon>
        <taxon>Pseudomonadota</taxon>
        <taxon>Gammaproteobacteria</taxon>
        <taxon>Lysobacterales</taxon>
        <taxon>Lysobacteraceae</taxon>
        <taxon>Pseudomarimonas</taxon>
    </lineage>
</organism>
<dbReference type="Proteomes" id="UP001431449">
    <property type="component" value="Unassembled WGS sequence"/>
</dbReference>
<name>A0ABT0GLU2_9GAMM</name>
<dbReference type="InterPro" id="IPR009003">
    <property type="entry name" value="Peptidase_S1_PA"/>
</dbReference>
<feature type="region of interest" description="Disordered" evidence="1">
    <location>
        <begin position="376"/>
        <end position="395"/>
    </location>
</feature>
<dbReference type="SUPFAM" id="SSF49265">
    <property type="entry name" value="Fibronectin type III"/>
    <property type="match status" value="1"/>
</dbReference>
<evidence type="ECO:0000256" key="1">
    <source>
        <dbReference type="SAM" id="MobiDB-lite"/>
    </source>
</evidence>
<keyword evidence="4" id="KW-1185">Reference proteome</keyword>
<dbReference type="SUPFAM" id="SSF50494">
    <property type="entry name" value="Trypsin-like serine proteases"/>
    <property type="match status" value="1"/>
</dbReference>
<gene>
    <name evidence="3" type="ORF">M0G41_17780</name>
</gene>
<comment type="caution">
    <text evidence="3">The sequence shown here is derived from an EMBL/GenBank/DDBJ whole genome shotgun (WGS) entry which is preliminary data.</text>
</comment>
<dbReference type="InterPro" id="IPR036116">
    <property type="entry name" value="FN3_sf"/>
</dbReference>
<accession>A0ABT0GLU2</accession>